<organism evidence="2 3">
    <name type="scientific">Hominenteromicrobium mulieris</name>
    <dbReference type="NCBI Taxonomy" id="2885357"/>
    <lineage>
        <taxon>Bacteria</taxon>
        <taxon>Bacillati</taxon>
        <taxon>Bacillota</taxon>
        <taxon>Clostridia</taxon>
        <taxon>Eubacteriales</taxon>
        <taxon>Oscillospiraceae</taxon>
        <taxon>Hominenteromicrobium</taxon>
    </lineage>
</organism>
<sequence length="330" mass="36388">MEPNNERKTPAGEQNELFKKQVFSDETLRTADPDEEETGEQHFETLTFDKPAVLDERFAARKAERETAQPPQAKPAAPRPAAKPVKRQVPAAQKNKSVSHERRLYSGETPSDAALRITRQIAALVLCLLLVCGGFWAKGTVWDIWTDRNIEDVQKSTYYSAAANSAQLRLDQNLPIGYDAAQAVCISLGQPISSSAIPAKADDKDTLIFPADLTGSMETALGSQKLQLETGLTNTDLFKEIYKSLKKKKPVIALMLVADAESAKLQYGVVTGLDVRNNRVTVALSEGVDTYTLAEFVAATRFENTKNIPLRLRFSLLFGTLSRNTAIFLK</sequence>
<feature type="region of interest" description="Disordered" evidence="1">
    <location>
        <begin position="57"/>
        <end position="105"/>
    </location>
</feature>
<dbReference type="EMBL" id="JAJEQC010000019">
    <property type="protein sequence ID" value="MCC2137900.1"/>
    <property type="molecule type" value="Genomic_DNA"/>
</dbReference>
<name>A0AAE3DI46_9FIRM</name>
<keyword evidence="3" id="KW-1185">Reference proteome</keyword>
<protein>
    <submittedName>
        <fullName evidence="2">Uncharacterized protein</fullName>
    </submittedName>
</protein>
<proteinExistence type="predicted"/>
<feature type="compositionally biased region" description="Basic and acidic residues" evidence="1">
    <location>
        <begin position="57"/>
        <end position="67"/>
    </location>
</feature>
<accession>A0AAE3DI46</accession>
<evidence type="ECO:0000313" key="2">
    <source>
        <dbReference type="EMBL" id="MCC2137900.1"/>
    </source>
</evidence>
<gene>
    <name evidence="2" type="ORF">LKD31_12945</name>
</gene>
<feature type="region of interest" description="Disordered" evidence="1">
    <location>
        <begin position="1"/>
        <end position="45"/>
    </location>
</feature>
<feature type="compositionally biased region" description="Basic and acidic residues" evidence="1">
    <location>
        <begin position="1"/>
        <end position="32"/>
    </location>
</feature>
<dbReference type="Proteomes" id="UP001199424">
    <property type="component" value="Unassembled WGS sequence"/>
</dbReference>
<dbReference type="AlphaFoldDB" id="A0AAE3DI46"/>
<comment type="caution">
    <text evidence="2">The sequence shown here is derived from an EMBL/GenBank/DDBJ whole genome shotgun (WGS) entry which is preliminary data.</text>
</comment>
<evidence type="ECO:0000256" key="1">
    <source>
        <dbReference type="SAM" id="MobiDB-lite"/>
    </source>
</evidence>
<evidence type="ECO:0000313" key="3">
    <source>
        <dbReference type="Proteomes" id="UP001199424"/>
    </source>
</evidence>
<dbReference type="RefSeq" id="WP_308450037.1">
    <property type="nucleotide sequence ID" value="NZ_JAJEQC010000019.1"/>
</dbReference>
<feature type="compositionally biased region" description="Low complexity" evidence="1">
    <location>
        <begin position="68"/>
        <end position="83"/>
    </location>
</feature>
<reference evidence="2" key="1">
    <citation type="submission" date="2021-10" db="EMBL/GenBank/DDBJ databases">
        <title>Anaerobic single-cell dispensing facilitates the cultivation of human gut bacteria.</title>
        <authorList>
            <person name="Afrizal A."/>
        </authorList>
    </citation>
    <scope>NUCLEOTIDE SEQUENCE</scope>
    <source>
        <strain evidence="2">CLA-AA-H250</strain>
    </source>
</reference>